<reference evidence="3 4" key="1">
    <citation type="submission" date="2023-06" db="EMBL/GenBank/DDBJ databases">
        <authorList>
            <person name="Oyuntsetseg B."/>
            <person name="Kim S.B."/>
        </authorList>
    </citation>
    <scope>NUCLEOTIDE SEQUENCE [LARGE SCALE GENOMIC DNA]</scope>
    <source>
        <strain evidence="3 4">2-15</strain>
    </source>
</reference>
<keyword evidence="4" id="KW-1185">Reference proteome</keyword>
<dbReference type="Proteomes" id="UP001236014">
    <property type="component" value="Chromosome"/>
</dbReference>
<evidence type="ECO:0000313" key="4">
    <source>
        <dbReference type="Proteomes" id="UP001236014"/>
    </source>
</evidence>
<evidence type="ECO:0000256" key="1">
    <source>
        <dbReference type="ARBA" id="ARBA00023002"/>
    </source>
</evidence>
<dbReference type="EMBL" id="CP127294">
    <property type="protein sequence ID" value="WIX83915.1"/>
    <property type="molecule type" value="Genomic_DNA"/>
</dbReference>
<dbReference type="GO" id="GO:0016627">
    <property type="term" value="F:oxidoreductase activity, acting on the CH-CH group of donors"/>
    <property type="evidence" value="ECO:0007669"/>
    <property type="project" value="InterPro"/>
</dbReference>
<accession>A0A9Y2IP35</accession>
<keyword evidence="1" id="KW-0560">Oxidoreductase</keyword>
<proteinExistence type="predicted"/>
<feature type="domain" description="Acyl-CoA dehydrogenase C-terminal" evidence="2">
    <location>
        <begin position="13"/>
        <end position="88"/>
    </location>
</feature>
<evidence type="ECO:0000313" key="3">
    <source>
        <dbReference type="EMBL" id="WIX83915.1"/>
    </source>
</evidence>
<protein>
    <submittedName>
        <fullName evidence="3">Acyl-CoA dehydrogenase family protein</fullName>
    </submittedName>
</protein>
<name>A0A9Y2IP35_9PSEU</name>
<sequence>MCPCSARCWASVARLHAYDIADELDATTPADYVARAEMRARFGYAAQQVLEALNILINVHGAAGFAETGRLPQFWRDANTAARHAALNSVVGYEIYGKALLDVEERISPMV</sequence>
<dbReference type="Gene3D" id="1.20.140.10">
    <property type="entry name" value="Butyryl-CoA Dehydrogenase, subunit A, domain 3"/>
    <property type="match status" value="1"/>
</dbReference>
<evidence type="ECO:0000259" key="2">
    <source>
        <dbReference type="Pfam" id="PF08028"/>
    </source>
</evidence>
<dbReference type="InterPro" id="IPR036250">
    <property type="entry name" value="AcylCo_DH-like_C"/>
</dbReference>
<dbReference type="KEGG" id="acab:QRX50_13960"/>
<dbReference type="Pfam" id="PF08028">
    <property type="entry name" value="Acyl-CoA_dh_2"/>
    <property type="match status" value="1"/>
</dbReference>
<dbReference type="AlphaFoldDB" id="A0A9Y2IP35"/>
<dbReference type="InterPro" id="IPR013107">
    <property type="entry name" value="Acyl-CoA_DH_C"/>
</dbReference>
<organism evidence="3 4">
    <name type="scientific">Amycolatopsis carbonis</name>
    <dbReference type="NCBI Taxonomy" id="715471"/>
    <lineage>
        <taxon>Bacteria</taxon>
        <taxon>Bacillati</taxon>
        <taxon>Actinomycetota</taxon>
        <taxon>Actinomycetes</taxon>
        <taxon>Pseudonocardiales</taxon>
        <taxon>Pseudonocardiaceae</taxon>
        <taxon>Amycolatopsis</taxon>
    </lineage>
</organism>
<dbReference type="RefSeq" id="WP_285974453.1">
    <property type="nucleotide sequence ID" value="NZ_CP127294.1"/>
</dbReference>
<dbReference type="SUPFAM" id="SSF47203">
    <property type="entry name" value="Acyl-CoA dehydrogenase C-terminal domain-like"/>
    <property type="match status" value="1"/>
</dbReference>
<gene>
    <name evidence="3" type="ORF">QRX50_13960</name>
</gene>